<feature type="domain" description="KANL3/Tex30 alpha/beta hydrolase-like" evidence="1">
    <location>
        <begin position="152"/>
        <end position="204"/>
    </location>
</feature>
<dbReference type="EMBL" id="LR791049">
    <property type="protein sequence ID" value="CAB3266911.1"/>
    <property type="molecule type" value="mRNA"/>
</dbReference>
<dbReference type="InterPro" id="IPR026555">
    <property type="entry name" value="NSL3/Tex30"/>
</dbReference>
<organism evidence="2">
    <name type="scientific">Phallusia mammillata</name>
    <dbReference type="NCBI Taxonomy" id="59560"/>
    <lineage>
        <taxon>Eukaryota</taxon>
        <taxon>Metazoa</taxon>
        <taxon>Chordata</taxon>
        <taxon>Tunicata</taxon>
        <taxon>Ascidiacea</taxon>
        <taxon>Phlebobranchia</taxon>
        <taxon>Ascidiidae</taxon>
        <taxon>Phallusia</taxon>
    </lineage>
</organism>
<dbReference type="SUPFAM" id="SSF53474">
    <property type="entry name" value="alpha/beta-Hydrolases"/>
    <property type="match status" value="1"/>
</dbReference>
<proteinExistence type="evidence at transcript level"/>
<dbReference type="Gene3D" id="3.40.50.1820">
    <property type="entry name" value="alpha/beta hydrolase"/>
    <property type="match status" value="1"/>
</dbReference>
<accession>A0A6F9DUQ5</accession>
<evidence type="ECO:0000313" key="2">
    <source>
        <dbReference type="EMBL" id="CAB3266911.1"/>
    </source>
</evidence>
<reference evidence="2" key="1">
    <citation type="submission" date="2020-04" db="EMBL/GenBank/DDBJ databases">
        <authorList>
            <person name="Neveu A P."/>
        </authorList>
    </citation>
    <scope>NUCLEOTIDE SEQUENCE</scope>
    <source>
        <tissue evidence="2">Whole embryo</tissue>
    </source>
</reference>
<dbReference type="AlphaFoldDB" id="A0A6F9DUQ5"/>
<dbReference type="Pfam" id="PF20408">
    <property type="entry name" value="Abhydrolase_11"/>
    <property type="match status" value="1"/>
</dbReference>
<evidence type="ECO:0000259" key="1">
    <source>
        <dbReference type="Pfam" id="PF20408"/>
    </source>
</evidence>
<dbReference type="PANTHER" id="PTHR13136:SF11">
    <property type="entry name" value="TESTIS-EXPRESSED PROTEIN 30"/>
    <property type="match status" value="1"/>
</dbReference>
<sequence length="278" mass="30946">MNVEIQIPFNEKTLAASVEVPTQWTNGPKTCVILTHGAGGDKDFYQLKILSNKLMDSGVMCVRFTCKGLNIKYRTKVYVEVVRYVFEEYTYLDGFILGGRSMGSRSAVAAATCILSSQNNTKLSPKPSKDKKLVSRKRKLTCVECGAVHPNNNCKVIGVLCLAFPLSPKGKPDRTDSLLQSPGIPHLFVSGTEDEMCDLKLLLETIEKMNKADLKEMPKLSIDSAYLSFADPLFPHTLLQINNAKHSFKIKGISEQEVMEHINEVVSKWIPVCQSMLQ</sequence>
<gene>
    <name evidence="2" type="primary">Tex30</name>
</gene>
<dbReference type="PANTHER" id="PTHR13136">
    <property type="entry name" value="TESTIS DEVELOPMENT PROTEIN PRTD"/>
    <property type="match status" value="1"/>
</dbReference>
<protein>
    <submittedName>
        <fullName evidence="2">Testis-expressed protein 30</fullName>
    </submittedName>
</protein>
<name>A0A6F9DUQ5_9ASCI</name>
<dbReference type="InterPro" id="IPR029058">
    <property type="entry name" value="AB_hydrolase_fold"/>
</dbReference>
<dbReference type="InterPro" id="IPR046879">
    <property type="entry name" value="KANL3/Tex30_Abhydrolase"/>
</dbReference>